<keyword evidence="4" id="KW-1185">Reference proteome</keyword>
<protein>
    <recommendedName>
        <fullName evidence="2">Carboxylesterase type B domain-containing protein</fullName>
    </recommendedName>
</protein>
<dbReference type="AlphaFoldDB" id="A0A5J5D115"/>
<evidence type="ECO:0000313" key="4">
    <source>
        <dbReference type="Proteomes" id="UP000327493"/>
    </source>
</evidence>
<dbReference type="InterPro" id="IPR029058">
    <property type="entry name" value="AB_hydrolase_fold"/>
</dbReference>
<name>A0A5J5D115_9PERO</name>
<organism evidence="3 4">
    <name type="scientific">Etheostoma spectabile</name>
    <name type="common">orangethroat darter</name>
    <dbReference type="NCBI Taxonomy" id="54343"/>
    <lineage>
        <taxon>Eukaryota</taxon>
        <taxon>Metazoa</taxon>
        <taxon>Chordata</taxon>
        <taxon>Craniata</taxon>
        <taxon>Vertebrata</taxon>
        <taxon>Euteleostomi</taxon>
        <taxon>Actinopterygii</taxon>
        <taxon>Neopterygii</taxon>
        <taxon>Teleostei</taxon>
        <taxon>Neoteleostei</taxon>
        <taxon>Acanthomorphata</taxon>
        <taxon>Eupercaria</taxon>
        <taxon>Perciformes</taxon>
        <taxon>Percoidei</taxon>
        <taxon>Percidae</taxon>
        <taxon>Etheostomatinae</taxon>
        <taxon>Etheostoma</taxon>
    </lineage>
</organism>
<feature type="domain" description="Carboxylesterase type B" evidence="2">
    <location>
        <begin position="166"/>
        <end position="211"/>
    </location>
</feature>
<evidence type="ECO:0000313" key="3">
    <source>
        <dbReference type="EMBL" id="KAA8587179.1"/>
    </source>
</evidence>
<dbReference type="Pfam" id="PF00135">
    <property type="entry name" value="COesterase"/>
    <property type="match status" value="1"/>
</dbReference>
<proteinExistence type="inferred from homology"/>
<feature type="non-terminal residue" evidence="3">
    <location>
        <position position="211"/>
    </location>
</feature>
<dbReference type="SUPFAM" id="SSF53474">
    <property type="entry name" value="alpha/beta-Hydrolases"/>
    <property type="match status" value="1"/>
</dbReference>
<comment type="caution">
    <text evidence="3">The sequence shown here is derived from an EMBL/GenBank/DDBJ whole genome shotgun (WGS) entry which is preliminary data.</text>
</comment>
<comment type="similarity">
    <text evidence="1">Belongs to the type-B carboxylesterase/lipase family.</text>
</comment>
<dbReference type="InterPro" id="IPR051093">
    <property type="entry name" value="Neuroligin/BSAL"/>
</dbReference>
<evidence type="ECO:0000259" key="2">
    <source>
        <dbReference type="Pfam" id="PF00135"/>
    </source>
</evidence>
<evidence type="ECO:0000256" key="1">
    <source>
        <dbReference type="ARBA" id="ARBA00005964"/>
    </source>
</evidence>
<dbReference type="Gene3D" id="3.40.50.1820">
    <property type="entry name" value="alpha/beta hydrolase"/>
    <property type="match status" value="1"/>
</dbReference>
<dbReference type="Proteomes" id="UP000327493">
    <property type="component" value="Chromosome 13"/>
</dbReference>
<reference evidence="3 4" key="1">
    <citation type="submission" date="2019-08" db="EMBL/GenBank/DDBJ databases">
        <title>A chromosome-level genome assembly, high-density linkage maps, and genome scans reveal the genomic architecture of hybrid incompatibilities underlying speciation via character displacement in darters (Percidae: Etheostominae).</title>
        <authorList>
            <person name="Moran R.L."/>
            <person name="Catchen J.M."/>
            <person name="Fuller R.C."/>
        </authorList>
    </citation>
    <scope>NUCLEOTIDE SEQUENCE [LARGE SCALE GENOMIC DNA]</scope>
    <source>
        <strain evidence="3">EspeVRDwgs_2016</strain>
        <tissue evidence="3">Muscle</tissue>
    </source>
</reference>
<dbReference type="EMBL" id="VOFY01000013">
    <property type="protein sequence ID" value="KAA8587179.1"/>
    <property type="molecule type" value="Genomic_DNA"/>
</dbReference>
<accession>A0A5J5D115</accession>
<gene>
    <name evidence="3" type="ORF">FQN60_001015</name>
</gene>
<dbReference type="InterPro" id="IPR002018">
    <property type="entry name" value="CarbesteraseB"/>
</dbReference>
<sequence length="211" mass="23312">MSLTPSVLSLCPIFISFLSLSNRPLSLFLSSYLSRFLSPPSLSAEAHQGKQMLWLLFMFPLGLAFIQIIHRPCTVQTLSLTGLHWQLSRPYPRSDNQTIPQTLREGGFQQEWGTQADRVNHSNTLMGTKTPITERASQLAAPFAPHMEGNTSLGSESLAVGDIRDRRKKPVMLFIHGGSYMEGSGNLFDGSVLAAYGNVIVVTMNYRLGVL</sequence>
<dbReference type="PANTHER" id="PTHR43903">
    <property type="entry name" value="NEUROLIGIN"/>
    <property type="match status" value="1"/>
</dbReference>